<dbReference type="RefSeq" id="WP_179748762.1">
    <property type="nucleotide sequence ID" value="NZ_JACCBU010000001.1"/>
</dbReference>
<gene>
    <name evidence="3" type="ORF">BKA15_001106</name>
</gene>
<evidence type="ECO:0000259" key="2">
    <source>
        <dbReference type="SMART" id="SM00909"/>
    </source>
</evidence>
<dbReference type="InterPro" id="IPR059026">
    <property type="entry name" value="LpqB_N"/>
</dbReference>
<dbReference type="SMART" id="SM00909">
    <property type="entry name" value="Germane"/>
    <property type="match status" value="1"/>
</dbReference>
<feature type="chain" id="PRO_5039350209" description="GerMN domain-containing protein" evidence="1">
    <location>
        <begin position="25"/>
        <end position="581"/>
    </location>
</feature>
<evidence type="ECO:0000313" key="4">
    <source>
        <dbReference type="Proteomes" id="UP000569914"/>
    </source>
</evidence>
<accession>A0A7Y9I417</accession>
<keyword evidence="1" id="KW-0732">Signal</keyword>
<evidence type="ECO:0000313" key="3">
    <source>
        <dbReference type="EMBL" id="NYE69777.1"/>
    </source>
</evidence>
<dbReference type="InterPro" id="IPR019606">
    <property type="entry name" value="GerMN"/>
</dbReference>
<feature type="signal peptide" evidence="1">
    <location>
        <begin position="1"/>
        <end position="24"/>
    </location>
</feature>
<dbReference type="EMBL" id="JACCBU010000001">
    <property type="protein sequence ID" value="NYE69777.1"/>
    <property type="molecule type" value="Genomic_DNA"/>
</dbReference>
<dbReference type="PROSITE" id="PS51257">
    <property type="entry name" value="PROKAR_LIPOPROTEIN"/>
    <property type="match status" value="1"/>
</dbReference>
<dbReference type="Pfam" id="PF25976">
    <property type="entry name" value="LpqB_N"/>
    <property type="match status" value="1"/>
</dbReference>
<proteinExistence type="predicted"/>
<dbReference type="Pfam" id="PF10646">
    <property type="entry name" value="Germane"/>
    <property type="match status" value="1"/>
</dbReference>
<dbReference type="InterPro" id="IPR018910">
    <property type="entry name" value="LpqB_C"/>
</dbReference>
<feature type="domain" description="GerMN" evidence="2">
    <location>
        <begin position="197"/>
        <end position="286"/>
    </location>
</feature>
<name>A0A7Y9I417_9ACTN</name>
<dbReference type="Proteomes" id="UP000569914">
    <property type="component" value="Unassembled WGS sequence"/>
</dbReference>
<protein>
    <recommendedName>
        <fullName evidence="2">GerMN domain-containing protein</fullName>
    </recommendedName>
</protein>
<comment type="caution">
    <text evidence="3">The sequence shown here is derived from an EMBL/GenBank/DDBJ whole genome shotgun (WGS) entry which is preliminary data.</text>
</comment>
<evidence type="ECO:0000256" key="1">
    <source>
        <dbReference type="SAM" id="SignalP"/>
    </source>
</evidence>
<reference evidence="3 4" key="1">
    <citation type="submission" date="2020-07" db="EMBL/GenBank/DDBJ databases">
        <title>Sequencing the genomes of 1000 actinobacteria strains.</title>
        <authorList>
            <person name="Klenk H.-P."/>
        </authorList>
    </citation>
    <scope>NUCLEOTIDE SEQUENCE [LARGE SCALE GENOMIC DNA]</scope>
    <source>
        <strain evidence="3 4">DSM 22083</strain>
    </source>
</reference>
<dbReference type="InterPro" id="IPR015943">
    <property type="entry name" value="WD40/YVTN_repeat-like_dom_sf"/>
</dbReference>
<organism evidence="3 4">
    <name type="scientific">Microlunatus parietis</name>
    <dbReference type="NCBI Taxonomy" id="682979"/>
    <lineage>
        <taxon>Bacteria</taxon>
        <taxon>Bacillati</taxon>
        <taxon>Actinomycetota</taxon>
        <taxon>Actinomycetes</taxon>
        <taxon>Propionibacteriales</taxon>
        <taxon>Propionibacteriaceae</taxon>
        <taxon>Microlunatus</taxon>
    </lineage>
</organism>
<sequence>MTTTSRSRVAAVLVVLLAVLAGCAEVPTRGPVDPVEGAKPSCRSCLNVDPAAPQPGDDPKTIVEGFLQAMSAYEPSYATARKYLTKESADRWNPDQGATVYVGQLTATSPTSFLLDARMVGVLGPDRIFTVRDQQFRPVLRVEKQDGEWRINNPVTGLLVPKWTFDTFYDSFNVYFIGRDGTLVPDVIYLPQRASIASALMLALLSGPSDWLAPVVSSAFPAGTTLEVQSASVAGGVAEVGLSDAINELTDQQRILMAAQVAETLRQFQVQSVMFRVNGEIFRIPGADPTTGAISVNDDRIRAIAARPPRASDQLYAATDDGVRMITDRAGKRETAPISGDLGEQEGTERIAVSLDDRELAAVTDDGTVLRQQGEDGQASTVIKGVSDLLRPQYSRQNELWAVGQKGGEQRIWAAVGNRVVDVQAPQLKGSKIVAFKLSPDGTRIAMVREVGSTRQLTLGVINRVDGRILIDGDLRRVDTAGNQGTTITQFRDVGWQDDSRLLVIGAAASLAPVGVYLLSQDASQISALGELPDDEAAEITASPTHNQVAIVNKKGEAYWLDPARRWTRISAGVDSLAYPG</sequence>
<dbReference type="SUPFAM" id="SSF82171">
    <property type="entry name" value="DPP6 N-terminal domain-like"/>
    <property type="match status" value="1"/>
</dbReference>
<keyword evidence="4" id="KW-1185">Reference proteome</keyword>
<dbReference type="AlphaFoldDB" id="A0A7Y9I417"/>
<dbReference type="Gene3D" id="2.130.10.10">
    <property type="entry name" value="YVTN repeat-like/Quinoprotein amine dehydrogenase"/>
    <property type="match status" value="1"/>
</dbReference>
<dbReference type="Pfam" id="PF10647">
    <property type="entry name" value="Gmad1"/>
    <property type="match status" value="1"/>
</dbReference>